<dbReference type="EMBL" id="WKPO01000008">
    <property type="protein sequence ID" value="MSB48495.1"/>
    <property type="molecule type" value="Genomic_DNA"/>
</dbReference>
<keyword evidence="1" id="KW-0677">Repeat</keyword>
<evidence type="ECO:0000313" key="3">
    <source>
        <dbReference type="EMBL" id="MSB48495.1"/>
    </source>
</evidence>
<dbReference type="AlphaFoldDB" id="A0A6I2RCT5"/>
<dbReference type="RefSeq" id="WP_154250322.1">
    <property type="nucleotide sequence ID" value="NZ_JAQLWU010000005.1"/>
</dbReference>
<dbReference type="Proteomes" id="UP000429811">
    <property type="component" value="Unassembled WGS sequence"/>
</dbReference>
<reference evidence="3 4" key="1">
    <citation type="journal article" date="2019" name="Nat. Med.">
        <title>A library of human gut bacterial isolates paired with longitudinal multiomics data enables mechanistic microbiome research.</title>
        <authorList>
            <person name="Poyet M."/>
            <person name="Groussin M."/>
            <person name="Gibbons S.M."/>
            <person name="Avila-Pacheco J."/>
            <person name="Jiang X."/>
            <person name="Kearney S.M."/>
            <person name="Perrotta A.R."/>
            <person name="Berdy B."/>
            <person name="Zhao S."/>
            <person name="Lieberman T.D."/>
            <person name="Swanson P.K."/>
            <person name="Smith M."/>
            <person name="Roesemann S."/>
            <person name="Alexander J.E."/>
            <person name="Rich S.A."/>
            <person name="Livny J."/>
            <person name="Vlamakis H."/>
            <person name="Clish C."/>
            <person name="Bullock K."/>
            <person name="Deik A."/>
            <person name="Scott J."/>
            <person name="Pierce K.A."/>
            <person name="Xavier R.J."/>
            <person name="Alm E.J."/>
        </authorList>
    </citation>
    <scope>NUCLEOTIDE SEQUENCE [LARGE SCALE GENOMIC DNA]</scope>
    <source>
        <strain evidence="3 4">BIOML-A5</strain>
    </source>
</reference>
<dbReference type="PANTHER" id="PTHR43308:SF1">
    <property type="entry name" value="OUTER MEMBRANE PROTEIN ALPHA"/>
    <property type="match status" value="1"/>
</dbReference>
<protein>
    <submittedName>
        <fullName evidence="3">S-layer homology domain-containing protein</fullName>
    </submittedName>
</protein>
<dbReference type="Pfam" id="PF00395">
    <property type="entry name" value="SLH"/>
    <property type="match status" value="3"/>
</dbReference>
<evidence type="ECO:0000256" key="1">
    <source>
        <dbReference type="ARBA" id="ARBA00022737"/>
    </source>
</evidence>
<dbReference type="InterPro" id="IPR001119">
    <property type="entry name" value="SLH_dom"/>
</dbReference>
<feature type="domain" description="SLH" evidence="2">
    <location>
        <begin position="153"/>
        <end position="216"/>
    </location>
</feature>
<accession>A0A6I2RCT5</accession>
<dbReference type="PROSITE" id="PS51272">
    <property type="entry name" value="SLH"/>
    <property type="match status" value="3"/>
</dbReference>
<evidence type="ECO:0000259" key="2">
    <source>
        <dbReference type="PROSITE" id="PS51272"/>
    </source>
</evidence>
<proteinExistence type="predicted"/>
<name>A0A6I2RCT5_FLAPL</name>
<dbReference type="InterPro" id="IPR051465">
    <property type="entry name" value="Cell_Envelope_Struct_Comp"/>
</dbReference>
<comment type="caution">
    <text evidence="3">The sequence shown here is derived from an EMBL/GenBank/DDBJ whole genome shotgun (WGS) entry which is preliminary data.</text>
</comment>
<feature type="domain" description="SLH" evidence="2">
    <location>
        <begin position="219"/>
        <end position="279"/>
    </location>
</feature>
<organism evidence="3 4">
    <name type="scientific">Flavonifractor plautii</name>
    <name type="common">Fusobacterium plautii</name>
    <dbReference type="NCBI Taxonomy" id="292800"/>
    <lineage>
        <taxon>Bacteria</taxon>
        <taxon>Bacillati</taxon>
        <taxon>Bacillota</taxon>
        <taxon>Clostridia</taxon>
        <taxon>Eubacteriales</taxon>
        <taxon>Oscillospiraceae</taxon>
        <taxon>Flavonifractor</taxon>
    </lineage>
</organism>
<feature type="domain" description="SLH" evidence="2">
    <location>
        <begin position="94"/>
        <end position="152"/>
    </location>
</feature>
<evidence type="ECO:0000313" key="4">
    <source>
        <dbReference type="Proteomes" id="UP000429811"/>
    </source>
</evidence>
<dbReference type="PANTHER" id="PTHR43308">
    <property type="entry name" value="OUTER MEMBRANE PROTEIN ALPHA-RELATED"/>
    <property type="match status" value="1"/>
</dbReference>
<gene>
    <name evidence="3" type="ORF">GKE90_07235</name>
</gene>
<sequence>MDREHLLWLQLQFHLQLPAQSVGERRRLNRAVQQPAPGWSIVPGEGMYLAQIQVVTAGGKTVELTKVSENCYTFVQPRGAVTVSATFLPLSGGEERIFSDVESFAWYAEAVRFVVEQGIMQGIGGGLFDPNGVMNRSMLVTMLHRLAGEPGGGTASFTDVSAGIWYSDAVAWAASAELTGGYGDGRFGPTDAVTREQVAALLFRYAQLQKLELAADQSVPDFSDTASVSGWAKEAMDWAVRTGLLSGKNGGILDPLGTATRAEVVAILMRFSQSTVEAE</sequence>